<feature type="transmembrane region" description="Helical" evidence="1">
    <location>
        <begin position="20"/>
        <end position="38"/>
    </location>
</feature>
<reference evidence="4" key="1">
    <citation type="submission" date="2016-11" db="EMBL/GenBank/DDBJ databases">
        <authorList>
            <person name="Varghese N."/>
            <person name="Submissions S."/>
        </authorList>
    </citation>
    <scope>NUCLEOTIDE SEQUENCE [LARGE SCALE GENOMIC DNA]</scope>
    <source>
        <strain evidence="4">DSM 19859</strain>
    </source>
</reference>
<dbReference type="Proteomes" id="UP000290037">
    <property type="component" value="Unassembled WGS sequence"/>
</dbReference>
<evidence type="ECO:0000313" key="5">
    <source>
        <dbReference type="Proteomes" id="UP000290037"/>
    </source>
</evidence>
<dbReference type="STRING" id="573501.SAMN04487999_3228"/>
<evidence type="ECO:0000256" key="1">
    <source>
        <dbReference type="SAM" id="Phobius"/>
    </source>
</evidence>
<dbReference type="AlphaFoldDB" id="A0A1M5ZLB2"/>
<feature type="transmembrane region" description="Helical" evidence="1">
    <location>
        <begin position="50"/>
        <end position="68"/>
    </location>
</feature>
<keyword evidence="5" id="KW-1185">Reference proteome</keyword>
<organism evidence="3 4">
    <name type="scientific">Leeuwenhoekiella palythoae</name>
    <dbReference type="NCBI Taxonomy" id="573501"/>
    <lineage>
        <taxon>Bacteria</taxon>
        <taxon>Pseudomonadati</taxon>
        <taxon>Bacteroidota</taxon>
        <taxon>Flavobacteriia</taxon>
        <taxon>Flavobacteriales</taxon>
        <taxon>Flavobacteriaceae</taxon>
        <taxon>Leeuwenhoekiella</taxon>
    </lineage>
</organism>
<evidence type="ECO:0000313" key="2">
    <source>
        <dbReference type="EMBL" id="RXG26952.1"/>
    </source>
</evidence>
<evidence type="ECO:0000313" key="4">
    <source>
        <dbReference type="Proteomes" id="UP000184240"/>
    </source>
</evidence>
<dbReference type="Proteomes" id="UP000184240">
    <property type="component" value="Unassembled WGS sequence"/>
</dbReference>
<accession>A0A1M5ZLB2</accession>
<feature type="transmembrane region" description="Helical" evidence="1">
    <location>
        <begin position="74"/>
        <end position="91"/>
    </location>
</feature>
<keyword evidence="1" id="KW-1133">Transmembrane helix</keyword>
<dbReference type="OrthoDB" id="711014at2"/>
<dbReference type="EMBL" id="FQXT01000006">
    <property type="protein sequence ID" value="SHI24974.1"/>
    <property type="molecule type" value="Genomic_DNA"/>
</dbReference>
<keyword evidence="1" id="KW-0472">Membrane</keyword>
<proteinExistence type="predicted"/>
<reference evidence="2 5" key="3">
    <citation type="submission" date="2018-07" db="EMBL/GenBank/DDBJ databases">
        <title>Leeuwenhoekiella genomics.</title>
        <authorList>
            <person name="Tahon G."/>
            <person name="Willems A."/>
        </authorList>
    </citation>
    <scope>NUCLEOTIDE SEQUENCE [LARGE SCALE GENOMIC DNA]</scope>
    <source>
        <strain evidence="2 5">LMG 24856</strain>
    </source>
</reference>
<keyword evidence="1" id="KW-0812">Transmembrane</keyword>
<evidence type="ECO:0000313" key="3">
    <source>
        <dbReference type="EMBL" id="SHI24974.1"/>
    </source>
</evidence>
<dbReference type="EMBL" id="QOVN01000010">
    <property type="protein sequence ID" value="RXG26952.1"/>
    <property type="molecule type" value="Genomic_DNA"/>
</dbReference>
<dbReference type="RefSeq" id="WP_072984828.1">
    <property type="nucleotide sequence ID" value="NZ_CAXPJH010000002.1"/>
</dbReference>
<gene>
    <name evidence="2" type="ORF">DSM01_3270</name>
    <name evidence="3" type="ORF">SAMN04487999_3228</name>
</gene>
<sequence>MPANKKHLTRSPWQRLAKLIAGFVGGYCITQLLFMLILKFAAPTETLITLQYAGFAVWVTLFLVVYLVENGYKILALYALLCAVLYSLINLI</sequence>
<name>A0A1M5ZLB2_9FLAO</name>
<reference evidence="3" key="2">
    <citation type="submission" date="2016-11" db="EMBL/GenBank/DDBJ databases">
        <authorList>
            <person name="Jaros S."/>
            <person name="Januszkiewicz K."/>
            <person name="Wedrychowicz H."/>
        </authorList>
    </citation>
    <scope>NUCLEOTIDE SEQUENCE [LARGE SCALE GENOMIC DNA]</scope>
    <source>
        <strain evidence="3">DSM 19859</strain>
    </source>
</reference>
<protein>
    <submittedName>
        <fullName evidence="3">Uncharacterized protein</fullName>
    </submittedName>
</protein>